<gene>
    <name evidence="1" type="ORF">BJI46_06410</name>
</gene>
<name>A0A1E7QXG6_9GAMM</name>
<dbReference type="OrthoDB" id="6684881at2"/>
<accession>A0A1E7QXG6</accession>
<dbReference type="EMBL" id="MKKK01000073">
    <property type="protein sequence ID" value="OEY91767.1"/>
    <property type="molecule type" value="Genomic_DNA"/>
</dbReference>
<reference evidence="1 2" key="1">
    <citation type="submission" date="2016-09" db="EMBL/GenBank/DDBJ databases">
        <authorList>
            <person name="Capua I."/>
            <person name="De Benedictis P."/>
            <person name="Joannis T."/>
            <person name="Lombin L.H."/>
            <person name="Cattoli G."/>
        </authorList>
    </citation>
    <scope>NUCLEOTIDE SEQUENCE [LARGE SCALE GENOMIC DNA]</scope>
    <source>
        <strain evidence="1 2">ANC 4671</strain>
    </source>
</reference>
<dbReference type="RefSeq" id="WP_070070978.1">
    <property type="nucleotide sequence ID" value="NZ_MKKK01000073.1"/>
</dbReference>
<organism evidence="1 2">
    <name type="scientific">Acinetobacter qingfengensis</name>
    <dbReference type="NCBI Taxonomy" id="1262585"/>
    <lineage>
        <taxon>Bacteria</taxon>
        <taxon>Pseudomonadati</taxon>
        <taxon>Pseudomonadota</taxon>
        <taxon>Gammaproteobacteria</taxon>
        <taxon>Moraxellales</taxon>
        <taxon>Moraxellaceae</taxon>
        <taxon>Acinetobacter</taxon>
    </lineage>
</organism>
<protein>
    <recommendedName>
        <fullName evidence="3">Type 4 fimbrial biogenesis protein PilX N-terminal domain-containing protein</fullName>
    </recommendedName>
</protein>
<dbReference type="Proteomes" id="UP000185895">
    <property type="component" value="Unassembled WGS sequence"/>
</dbReference>
<proteinExistence type="predicted"/>
<keyword evidence="2" id="KW-1185">Reference proteome</keyword>
<evidence type="ECO:0008006" key="3">
    <source>
        <dbReference type="Google" id="ProtNLM"/>
    </source>
</evidence>
<sequence>MILLVGFALVFMVLGTVYYLSMKKQLVITSHVLANAQQGAWTGVEVVRQYLQSRTSDQLAEYKTTSETDPEQLIINLPAGAKNKIGAQIIKAISYSDDSYDITAQITNNNTLAKSTSTIEVVYTLSTTNSGVDPSNGKMKTEITSKIKWARYL</sequence>
<comment type="caution">
    <text evidence="1">The sequence shown here is derived from an EMBL/GenBank/DDBJ whole genome shotgun (WGS) entry which is preliminary data.</text>
</comment>
<dbReference type="AlphaFoldDB" id="A0A1E7QXG6"/>
<evidence type="ECO:0000313" key="1">
    <source>
        <dbReference type="EMBL" id="OEY91767.1"/>
    </source>
</evidence>
<evidence type="ECO:0000313" key="2">
    <source>
        <dbReference type="Proteomes" id="UP000185895"/>
    </source>
</evidence>